<proteinExistence type="predicted"/>
<sequence length="391" mass="45373">MAGDGEYDYDIYDEDIYADEDPYNVDDYNWDPYSTGEGSSVPIPKPRSRQQRRLDAARQQRRVDAAQGIINIHHDAYMVKEPCRTSALTGKEWLAELTVGHPKRMYQSFRMSKANFFALCDLLESRYGLEEGERVSVQEQVAIFLWIVGQRANNRNAQERFQHSGETISRRFHNVLHSLNAKAIEWIKPWPWPREEVHSKILRNSRYYPHFANCIGAIDGTHIKAHPEPDQLLRWIGRKGYPTQNIMAACDFDMCFTFALTGWEGSAHDTRIFNDCLRNPRIQFSGPTRRTFGVWKARWPLVCDIPVGYTMETQRELVSATMAIHNFIRRSNMPDIPFCFYDRRPNFLPSDVGVETTVPNGQHGRVIVGDDQDMENVRASIRDWIVANRIR</sequence>
<name>A0ACC0PQP3_RHOML</name>
<accession>A0ACC0PQP3</accession>
<keyword evidence="2" id="KW-1185">Reference proteome</keyword>
<reference evidence="1" key="1">
    <citation type="submission" date="2022-02" db="EMBL/GenBank/DDBJ databases">
        <title>Plant Genome Project.</title>
        <authorList>
            <person name="Zhang R.-G."/>
        </authorList>
    </citation>
    <scope>NUCLEOTIDE SEQUENCE</scope>
    <source>
        <strain evidence="1">AT1</strain>
    </source>
</reference>
<protein>
    <submittedName>
        <fullName evidence="1">Uncharacterized protein</fullName>
    </submittedName>
</protein>
<gene>
    <name evidence="1" type="ORF">RHMOL_Rhmol02G0124500</name>
</gene>
<evidence type="ECO:0000313" key="1">
    <source>
        <dbReference type="EMBL" id="KAI8567471.1"/>
    </source>
</evidence>
<evidence type="ECO:0000313" key="2">
    <source>
        <dbReference type="Proteomes" id="UP001062846"/>
    </source>
</evidence>
<organism evidence="1 2">
    <name type="scientific">Rhododendron molle</name>
    <name type="common">Chinese azalea</name>
    <name type="synonym">Azalea mollis</name>
    <dbReference type="NCBI Taxonomy" id="49168"/>
    <lineage>
        <taxon>Eukaryota</taxon>
        <taxon>Viridiplantae</taxon>
        <taxon>Streptophyta</taxon>
        <taxon>Embryophyta</taxon>
        <taxon>Tracheophyta</taxon>
        <taxon>Spermatophyta</taxon>
        <taxon>Magnoliopsida</taxon>
        <taxon>eudicotyledons</taxon>
        <taxon>Gunneridae</taxon>
        <taxon>Pentapetalae</taxon>
        <taxon>asterids</taxon>
        <taxon>Ericales</taxon>
        <taxon>Ericaceae</taxon>
        <taxon>Ericoideae</taxon>
        <taxon>Rhodoreae</taxon>
        <taxon>Rhododendron</taxon>
    </lineage>
</organism>
<comment type="caution">
    <text evidence="1">The sequence shown here is derived from an EMBL/GenBank/DDBJ whole genome shotgun (WGS) entry which is preliminary data.</text>
</comment>
<dbReference type="EMBL" id="CM046389">
    <property type="protein sequence ID" value="KAI8567471.1"/>
    <property type="molecule type" value="Genomic_DNA"/>
</dbReference>
<dbReference type="Proteomes" id="UP001062846">
    <property type="component" value="Chromosome 2"/>
</dbReference>